<dbReference type="GO" id="GO:0015035">
    <property type="term" value="F:protein-disulfide reductase activity"/>
    <property type="evidence" value="ECO:0007669"/>
    <property type="project" value="InterPro"/>
</dbReference>
<keyword evidence="1" id="KW-1133">Transmembrane helix</keyword>
<organism evidence="2">
    <name type="scientific">Thermohahella caldifontis</name>
    <dbReference type="NCBI Taxonomy" id="3142973"/>
    <lineage>
        <taxon>Bacteria</taxon>
        <taxon>Pseudomonadati</taxon>
        <taxon>Pseudomonadota</taxon>
        <taxon>Gammaproteobacteria</taxon>
        <taxon>Oceanospirillales</taxon>
        <taxon>Hahellaceae</taxon>
        <taxon>Thermohahella</taxon>
    </lineage>
</organism>
<dbReference type="PANTHER" id="PTHR34290">
    <property type="entry name" value="SI:CH73-390P7.2"/>
    <property type="match status" value="1"/>
</dbReference>
<reference evidence="2" key="1">
    <citation type="submission" date="2024-05" db="EMBL/GenBank/DDBJ databases">
        <title>Genome sequencing of novel strain.</title>
        <authorList>
            <person name="Ganbat D."/>
            <person name="Ganbat S."/>
            <person name="Lee S.-J."/>
        </authorList>
    </citation>
    <scope>NUCLEOTIDE SEQUENCE</scope>
    <source>
        <strain evidence="2">SMD15-11</strain>
    </source>
</reference>
<evidence type="ECO:0000313" key="2">
    <source>
        <dbReference type="EMBL" id="XDT71366.1"/>
    </source>
</evidence>
<keyword evidence="1" id="KW-0472">Membrane</keyword>
<name>A0AB39USU5_9GAMM</name>
<keyword evidence="1" id="KW-0812">Transmembrane</keyword>
<dbReference type="EMBL" id="CP154858">
    <property type="protein sequence ID" value="XDT71366.1"/>
    <property type="molecule type" value="Genomic_DNA"/>
</dbReference>
<dbReference type="InterPro" id="IPR007263">
    <property type="entry name" value="DCC1-like"/>
</dbReference>
<dbReference type="AlphaFoldDB" id="A0AB39USU5"/>
<dbReference type="InterPro" id="IPR044691">
    <property type="entry name" value="DCC1_Trx"/>
</dbReference>
<accession>A0AB39USU5</accession>
<gene>
    <name evidence="2" type="ORF">AAIA72_11185</name>
</gene>
<dbReference type="PANTHER" id="PTHR34290:SF2">
    <property type="entry name" value="OS04G0668800 PROTEIN"/>
    <property type="match status" value="1"/>
</dbReference>
<dbReference type="KEGG" id="tcd:AAIA72_11185"/>
<protein>
    <submittedName>
        <fullName evidence="2">DUF393 domain-containing protein</fullName>
    </submittedName>
</protein>
<sequence length="134" mass="15371">MNTPSPFPLTIYYDGACPVCRRERERYTRWLGEQAGQVIWFDITGQEERLRAEGIDPAAALTALHVRDARGRIHRDIPAYVLLLGAVPRWRWLGHLMGLPGIRHVLSALYGIWVRRRLKREGRLPGQCPVPGHK</sequence>
<proteinExistence type="predicted"/>
<evidence type="ECO:0000256" key="1">
    <source>
        <dbReference type="SAM" id="Phobius"/>
    </source>
</evidence>
<dbReference type="Pfam" id="PF04134">
    <property type="entry name" value="DCC1-like"/>
    <property type="match status" value="1"/>
</dbReference>
<feature type="transmembrane region" description="Helical" evidence="1">
    <location>
        <begin position="92"/>
        <end position="113"/>
    </location>
</feature>
<dbReference type="RefSeq" id="WP_369600401.1">
    <property type="nucleotide sequence ID" value="NZ_CP154858.1"/>
</dbReference>